<reference evidence="1 2" key="1">
    <citation type="submission" date="2020-04" db="EMBL/GenBank/DDBJ databases">
        <title>Flammeovirga sp. SR4, a novel species isolated from seawater.</title>
        <authorList>
            <person name="Wang X."/>
        </authorList>
    </citation>
    <scope>NUCLEOTIDE SEQUENCE [LARGE SCALE GENOMIC DNA]</scope>
    <source>
        <strain evidence="1 2">ATCC 23126</strain>
    </source>
</reference>
<keyword evidence="2" id="KW-1185">Reference proteome</keyword>
<organism evidence="1 2">
    <name type="scientific">Flammeovirga aprica JL-4</name>
    <dbReference type="NCBI Taxonomy" id="694437"/>
    <lineage>
        <taxon>Bacteria</taxon>
        <taxon>Pseudomonadati</taxon>
        <taxon>Bacteroidota</taxon>
        <taxon>Cytophagia</taxon>
        <taxon>Cytophagales</taxon>
        <taxon>Flammeovirgaceae</taxon>
        <taxon>Flammeovirga</taxon>
    </lineage>
</organism>
<dbReference type="AlphaFoldDB" id="A0A7X9RYR5"/>
<dbReference type="EMBL" id="JABANE010000092">
    <property type="protein sequence ID" value="NME71267.1"/>
    <property type="molecule type" value="Genomic_DNA"/>
</dbReference>
<proteinExistence type="predicted"/>
<gene>
    <name evidence="1" type="ORF">HHU12_25100</name>
</gene>
<sequence length="203" mass="23672">MRNELIIALFFLFITKINAQTDKTFYVAKIDIYVTLNQKEINEKLSDVNEVSAYFPLSCLYYHVHDDNLLVSDERTEVGSLTNNMAVLMIAEYKGQTESYVSNSIFASYFVGYVHKRCLKEDLICSEQVFLQSFFSKENLFSISKRGKVKNFKKGKLRKEGKSKYRLTYNGHDPNFGKYKEEFLVSVQKVHHIKKVSSEFPCY</sequence>
<evidence type="ECO:0000313" key="2">
    <source>
        <dbReference type="Proteomes" id="UP000576082"/>
    </source>
</evidence>
<dbReference type="RefSeq" id="WP_169659488.1">
    <property type="nucleotide sequence ID" value="NZ_JABANE010000092.1"/>
</dbReference>
<accession>A0A7X9RYR5</accession>
<name>A0A7X9RYR5_9BACT</name>
<protein>
    <submittedName>
        <fullName evidence="1">Uncharacterized protein</fullName>
    </submittedName>
</protein>
<dbReference type="Proteomes" id="UP000576082">
    <property type="component" value="Unassembled WGS sequence"/>
</dbReference>
<comment type="caution">
    <text evidence="1">The sequence shown here is derived from an EMBL/GenBank/DDBJ whole genome shotgun (WGS) entry which is preliminary data.</text>
</comment>
<evidence type="ECO:0000313" key="1">
    <source>
        <dbReference type="EMBL" id="NME71267.1"/>
    </source>
</evidence>